<accession>A0A7K0DTN7</accession>
<evidence type="ECO:0000256" key="6">
    <source>
        <dbReference type="HAMAP-Rule" id="MF_01373"/>
    </source>
</evidence>
<proteinExistence type="inferred from homology"/>
<gene>
    <name evidence="6 9" type="primary">lpqB</name>
    <name evidence="9" type="ORF">NRB56_37770</name>
</gene>
<dbReference type="RefSeq" id="WP_153343992.1">
    <property type="nucleotide sequence ID" value="NZ_WEGI01000008.1"/>
</dbReference>
<keyword evidence="2 6" id="KW-0732">Signal</keyword>
<keyword evidence="4 6" id="KW-0564">Palmitate</keyword>
<organism evidence="9 10">
    <name type="scientific">Nocardia aurantia</name>
    <dbReference type="NCBI Taxonomy" id="2585199"/>
    <lineage>
        <taxon>Bacteria</taxon>
        <taxon>Bacillati</taxon>
        <taxon>Actinomycetota</taxon>
        <taxon>Actinomycetes</taxon>
        <taxon>Mycobacteriales</taxon>
        <taxon>Nocardiaceae</taxon>
        <taxon>Nocardia</taxon>
    </lineage>
</organism>
<feature type="domain" description="GerMN" evidence="8">
    <location>
        <begin position="206"/>
        <end position="304"/>
    </location>
</feature>
<dbReference type="InterPro" id="IPR011044">
    <property type="entry name" value="Quino_amine_DH_bsu"/>
</dbReference>
<evidence type="ECO:0000256" key="3">
    <source>
        <dbReference type="ARBA" id="ARBA00023136"/>
    </source>
</evidence>
<dbReference type="Proteomes" id="UP000431401">
    <property type="component" value="Unassembled WGS sequence"/>
</dbReference>
<protein>
    <recommendedName>
        <fullName evidence="6">Lipoprotein LpqB</fullName>
    </recommendedName>
</protein>
<evidence type="ECO:0000256" key="1">
    <source>
        <dbReference type="ARBA" id="ARBA00022475"/>
    </source>
</evidence>
<dbReference type="Pfam" id="PF25976">
    <property type="entry name" value="LpqB_N"/>
    <property type="match status" value="1"/>
</dbReference>
<dbReference type="SMART" id="SM00909">
    <property type="entry name" value="Germane"/>
    <property type="match status" value="1"/>
</dbReference>
<keyword evidence="5 6" id="KW-0449">Lipoprotein</keyword>
<keyword evidence="1 6" id="KW-1003">Cell membrane</keyword>
<dbReference type="OrthoDB" id="3226781at2"/>
<dbReference type="Pfam" id="PF10646">
    <property type="entry name" value="Germane"/>
    <property type="match status" value="1"/>
</dbReference>
<dbReference type="NCBIfam" id="NF010141">
    <property type="entry name" value="PRK13616.1"/>
    <property type="match status" value="1"/>
</dbReference>
<keyword evidence="10" id="KW-1185">Reference proteome</keyword>
<dbReference type="HAMAP" id="MF_01373">
    <property type="entry name" value="LpqB_lipoprot"/>
    <property type="match status" value="1"/>
</dbReference>
<name>A0A7K0DTN7_9NOCA</name>
<reference evidence="9 10" key="1">
    <citation type="submission" date="2019-10" db="EMBL/GenBank/DDBJ databases">
        <title>Nocardia macrotermitis sp. nov. and Nocardia aurantia sp. nov., isolated from the gut of fungus growing-termite Macrotermes natalensis.</title>
        <authorList>
            <person name="Benndorf R."/>
            <person name="Schwitalla J."/>
            <person name="Martin K."/>
            <person name="De Beer W."/>
            <person name="Kaster A.-K."/>
            <person name="Vollmers J."/>
            <person name="Poulsen M."/>
            <person name="Beemelmanns C."/>
        </authorList>
    </citation>
    <scope>NUCLEOTIDE SEQUENCE [LARGE SCALE GENOMIC DNA]</scope>
    <source>
        <strain evidence="9 10">RB56</strain>
    </source>
</reference>
<dbReference type="InterPro" id="IPR018910">
    <property type="entry name" value="LpqB_C"/>
</dbReference>
<evidence type="ECO:0000256" key="5">
    <source>
        <dbReference type="ARBA" id="ARBA00023288"/>
    </source>
</evidence>
<evidence type="ECO:0000256" key="2">
    <source>
        <dbReference type="ARBA" id="ARBA00022729"/>
    </source>
</evidence>
<keyword evidence="3 6" id="KW-0472">Membrane</keyword>
<evidence type="ECO:0000313" key="10">
    <source>
        <dbReference type="Proteomes" id="UP000431401"/>
    </source>
</evidence>
<dbReference type="PROSITE" id="PS51257">
    <property type="entry name" value="PROKAR_LIPOPROTEIN"/>
    <property type="match status" value="1"/>
</dbReference>
<dbReference type="InterPro" id="IPR059026">
    <property type="entry name" value="LpqB_N"/>
</dbReference>
<comment type="similarity">
    <text evidence="6">Belongs to the LpqB lipoprotein family.</text>
</comment>
<dbReference type="InterPro" id="IPR023959">
    <property type="entry name" value="LpqB"/>
</dbReference>
<comment type="subcellular location">
    <subcellularLocation>
        <location evidence="6">Cell membrane</location>
        <topology evidence="6">Lipid-anchor</topology>
    </subcellularLocation>
</comment>
<dbReference type="Pfam" id="PF10647">
    <property type="entry name" value="Gmad1"/>
    <property type="match status" value="1"/>
</dbReference>
<evidence type="ECO:0000313" key="9">
    <source>
        <dbReference type="EMBL" id="MQY28194.1"/>
    </source>
</evidence>
<dbReference type="InterPro" id="IPR019606">
    <property type="entry name" value="GerMN"/>
</dbReference>
<evidence type="ECO:0000259" key="8">
    <source>
        <dbReference type="SMART" id="SM00909"/>
    </source>
</evidence>
<feature type="region of interest" description="Disordered" evidence="7">
    <location>
        <begin position="37"/>
        <end position="60"/>
    </location>
</feature>
<dbReference type="SUPFAM" id="SSF50969">
    <property type="entry name" value="YVTN repeat-like/Quinoprotein amine dehydrogenase"/>
    <property type="match status" value="1"/>
</dbReference>
<evidence type="ECO:0000256" key="7">
    <source>
        <dbReference type="SAM" id="MobiDB-lite"/>
    </source>
</evidence>
<evidence type="ECO:0000256" key="4">
    <source>
        <dbReference type="ARBA" id="ARBA00023139"/>
    </source>
</evidence>
<dbReference type="GO" id="GO:0005886">
    <property type="term" value="C:plasma membrane"/>
    <property type="evidence" value="ECO:0007669"/>
    <property type="project" value="UniProtKB-SubCell"/>
</dbReference>
<sequence length="607" mass="64321">MRVRSGSRDIRTRLGVILSALLVFAGCANLPDSSAPQALGTLDKEPTSAGPPTPVAGREPDSLLRDFLQATADPTNHHQTARQYLTPEAASSWDDTAGTVIIEKQPDTLRESGTMDSTTYHVRAHKLGDLDADGSFRAATTSVEYRFDMTKVGGEWRIDELPAGVVIEDAAFTKSYRRYPLFFPNTAGSAVVPDLRWVALRKDQLAPRLLSMLQDGPEQTLAPAVRDMLSGAVTVHGPITKPNGDPEGAGVSPGGVQIDFTGASALDQHSRELLAGQVVLTLYGAEIFGPYFLTGDGKPLDDRFAASGWSQNDVSYLNPSVVHNKIGLHAVRDGSLVRVESGRPEVVPTPGYFGSAHNLQSVALSQDGQLVAAIADNGHPAPEPSRTLIIGSYDGNALFSLAQGTGFTRPSWTADGSAAWTVVDGDRVIRAVHDHATGNVAPQEVDISALLSVPVSVSDPAPRLPITELRISRSGARVALIAGGKVFVATVAQRADGQYALTSPLPVAATLSTSAVSLDWITEDSIVVIREGNVDPVERVDIDGFQPNPETSQNLTSPLRVVSASPDGQYIADARAVMQLQAAEPNSERIWREVPGLGPTATPVLPG</sequence>
<dbReference type="EMBL" id="WEGI01000008">
    <property type="protein sequence ID" value="MQY28194.1"/>
    <property type="molecule type" value="Genomic_DNA"/>
</dbReference>
<comment type="caution">
    <text evidence="9">The sequence shown here is derived from an EMBL/GenBank/DDBJ whole genome shotgun (WGS) entry which is preliminary data.</text>
</comment>
<dbReference type="AlphaFoldDB" id="A0A7K0DTN7"/>